<name>A0A368KXW9_9BACT</name>
<evidence type="ECO:0000313" key="2">
    <source>
        <dbReference type="Proteomes" id="UP000253562"/>
    </source>
</evidence>
<proteinExistence type="predicted"/>
<accession>A0A368KXW9</accession>
<dbReference type="EMBL" id="QPEX01000002">
    <property type="protein sequence ID" value="RCS56236.1"/>
    <property type="molecule type" value="Genomic_DNA"/>
</dbReference>
<dbReference type="Proteomes" id="UP000253562">
    <property type="component" value="Unassembled WGS sequence"/>
</dbReference>
<dbReference type="RefSeq" id="WP_114366624.1">
    <property type="nucleotide sequence ID" value="NZ_QPEX01000002.1"/>
</dbReference>
<evidence type="ECO:0000313" key="1">
    <source>
        <dbReference type="EMBL" id="RCS56236.1"/>
    </source>
</evidence>
<protein>
    <submittedName>
        <fullName evidence="1">Uncharacterized protein</fullName>
    </submittedName>
</protein>
<comment type="caution">
    <text evidence="1">The sequence shown here is derived from an EMBL/GenBank/DDBJ whole genome shotgun (WGS) entry which is preliminary data.</text>
</comment>
<sequence>MFNILKGWFTRSKGMFTIPNSFMVPEPIQQRLRSLFAAVESTKEFHHFKKKRWTVDQAELVSNAAVHAEYVKAAQTHRREWGTGLQDAISGVTELAVFGVCVHSREGLEHHPDHVLGPHFTFFVDANTSTTLFVIESTVSR</sequence>
<organism evidence="1 2">
    <name type="scientific">Bremerella cremea</name>
    <dbReference type="NCBI Taxonomy" id="1031537"/>
    <lineage>
        <taxon>Bacteria</taxon>
        <taxon>Pseudomonadati</taxon>
        <taxon>Planctomycetota</taxon>
        <taxon>Planctomycetia</taxon>
        <taxon>Pirellulales</taxon>
        <taxon>Pirellulaceae</taxon>
        <taxon>Bremerella</taxon>
    </lineage>
</organism>
<gene>
    <name evidence="1" type="ORF">DTL42_00020</name>
</gene>
<dbReference type="AlphaFoldDB" id="A0A368KXW9"/>
<reference evidence="1 2" key="1">
    <citation type="submission" date="2018-07" db="EMBL/GenBank/DDBJ databases">
        <title>Comparative genomes isolates from brazilian mangrove.</title>
        <authorList>
            <person name="De Araujo J.E."/>
            <person name="Taketani R.G."/>
            <person name="Silva M.C.P."/>
            <person name="Lourenco M.V."/>
            <person name="Oliveira V.M."/>
            <person name="Andreote F.D."/>
        </authorList>
    </citation>
    <scope>NUCLEOTIDE SEQUENCE [LARGE SCALE GENOMIC DNA]</scope>
    <source>
        <strain evidence="1 2">HEX PRIS-MGV</strain>
    </source>
</reference>